<feature type="domain" description="Penicillin-binding protein transpeptidase" evidence="15">
    <location>
        <begin position="271"/>
        <end position="629"/>
    </location>
</feature>
<dbReference type="Pfam" id="PF03717">
    <property type="entry name" value="PBP_dimer"/>
    <property type="match status" value="1"/>
</dbReference>
<dbReference type="InterPro" id="IPR050515">
    <property type="entry name" value="Beta-lactam/transpept"/>
</dbReference>
<feature type="transmembrane region" description="Helical" evidence="14">
    <location>
        <begin position="21"/>
        <end position="40"/>
    </location>
</feature>
<dbReference type="SUPFAM" id="SSF56519">
    <property type="entry name" value="Penicillin binding protein dimerisation domain"/>
    <property type="match status" value="1"/>
</dbReference>
<keyword evidence="12 14" id="KW-0472">Membrane</keyword>
<feature type="binding site" evidence="14">
    <location>
        <position position="393"/>
    </location>
    <ligand>
        <name>Zn(2+)</name>
        <dbReference type="ChEBI" id="CHEBI:29105"/>
    </ligand>
</feature>
<dbReference type="GO" id="GO:0005886">
    <property type="term" value="C:plasma membrane"/>
    <property type="evidence" value="ECO:0007669"/>
    <property type="project" value="UniProtKB-SubCell"/>
</dbReference>
<keyword evidence="3 14" id="KW-1003">Cell membrane</keyword>
<evidence type="ECO:0000259" key="15">
    <source>
        <dbReference type="Pfam" id="PF00905"/>
    </source>
</evidence>
<dbReference type="NCBIfam" id="TIGR03423">
    <property type="entry name" value="pbp2_mrdA"/>
    <property type="match status" value="1"/>
</dbReference>
<keyword evidence="13 14" id="KW-0961">Cell wall biogenesis/degradation</keyword>
<keyword evidence="14" id="KW-0862">Zinc</keyword>
<dbReference type="HAMAP" id="MF_02081">
    <property type="entry name" value="MrdA_transpept"/>
    <property type="match status" value="1"/>
</dbReference>
<gene>
    <name evidence="14" type="primary">mrdA</name>
    <name evidence="17" type="ORF">ABR85_04885</name>
</gene>
<dbReference type="Pfam" id="PF00905">
    <property type="entry name" value="Transpeptidase"/>
    <property type="match status" value="1"/>
</dbReference>
<sequence length="684" mass="75970">MEGKWQLKDREAERRLFARRMVVASAVVVFLFAALLLKLINLQVTQYDYFASRADGNRLHSQYVPPARGLIFDHSGELLADNQPIFNLSVVRERVDDIDATLELLSSLIRLESEDVEQFRERLKRRRVPFSSIPLRYVLTEQEKARVSVNAHRLPGISIEPQFVRSYPAGDLNAHAVGYVSEINREELDAFAEDVRENYGGTNHIGKTGIERTYEELLHGEVGYEVVEKNNRGQVMRRLERTDPIAGKNLTLFLENRLQLIATEALGEQRGAVVAIDPNTGGILAMVSKPGFDPNLFVTGISNADYSRLITDNVNTPLFDRTVNPYPPASTVKPFIGLGGLQHGFTDQDTVIQDPGYFRLPGVRYRWGDYTLRTAIGGGHGETNLQRAIFQSCDTFFYDLGYRMGIDTIHSFLGQFGFGQNFTLDVGYARTGVLPSREWKQATRNEPWYPGDTINSSIGQGYMWATPLQLATATAIAANKGVVVKPRMLAAVDGEPFEPQDLNPVADVQIDNPDNWRYIEESMTMVVHRPYSQVFRDYGTAYEAIARADREMSYKMAGKSGSAQVVSIAQDILQSEDIDVSDLNKDHALFVAYAPAQHPTIKPQIAVAVFVENGQHGSSVAGPVAKAVIDAYLLDILQIDFTSLATDPDALLSFDAGRAPQQSTDPAAGFLTLANAEHEGHVHD</sequence>
<evidence type="ECO:0000256" key="11">
    <source>
        <dbReference type="ARBA" id="ARBA00022989"/>
    </source>
</evidence>
<evidence type="ECO:0000256" key="3">
    <source>
        <dbReference type="ARBA" id="ARBA00022475"/>
    </source>
</evidence>
<keyword evidence="11 14" id="KW-1133">Transmembrane helix</keyword>
<dbReference type="GO" id="GO:0008658">
    <property type="term" value="F:penicillin binding"/>
    <property type="evidence" value="ECO:0007669"/>
    <property type="project" value="UniProtKB-UniRule"/>
</dbReference>
<dbReference type="GO" id="GO:0008360">
    <property type="term" value="P:regulation of cell shape"/>
    <property type="evidence" value="ECO:0007669"/>
    <property type="project" value="UniProtKB-KW"/>
</dbReference>
<feature type="active site" description="Acyl-ester intermediate" evidence="14">
    <location>
        <position position="330"/>
    </location>
</feature>
<comment type="subcellular location">
    <subcellularLocation>
        <location evidence="14">Cell inner membrane</location>
        <topology evidence="14">Single-pass membrane protein</topology>
    </subcellularLocation>
    <subcellularLocation>
        <location evidence="2">Cell membrane</location>
    </subcellularLocation>
    <subcellularLocation>
        <location evidence="1">Membrane</location>
        <topology evidence="1">Single-pass membrane protein</topology>
    </subcellularLocation>
</comment>
<dbReference type="GO" id="GO:0008270">
    <property type="term" value="F:zinc ion binding"/>
    <property type="evidence" value="ECO:0007669"/>
    <property type="project" value="UniProtKB-UniRule"/>
</dbReference>
<dbReference type="InterPro" id="IPR036138">
    <property type="entry name" value="PBP_dimer_sf"/>
</dbReference>
<evidence type="ECO:0000313" key="18">
    <source>
        <dbReference type="Proteomes" id="UP000051242"/>
    </source>
</evidence>
<dbReference type="InterPro" id="IPR012338">
    <property type="entry name" value="Beta-lactam/transpept-like"/>
</dbReference>
<feature type="binding site" evidence="14">
    <location>
        <position position="380"/>
    </location>
    <ligand>
        <name>Zn(2+)</name>
        <dbReference type="ChEBI" id="CHEBI:29105"/>
    </ligand>
</feature>
<evidence type="ECO:0000259" key="16">
    <source>
        <dbReference type="Pfam" id="PF03717"/>
    </source>
</evidence>
<dbReference type="InterPro" id="IPR017790">
    <property type="entry name" value="Penicillin-binding_protein_2"/>
</dbReference>
<dbReference type="GO" id="GO:0009252">
    <property type="term" value="P:peptidoglycan biosynthetic process"/>
    <property type="evidence" value="ECO:0007669"/>
    <property type="project" value="UniProtKB-UniRule"/>
</dbReference>
<keyword evidence="7 14" id="KW-0812">Transmembrane</keyword>
<dbReference type="SUPFAM" id="SSF56601">
    <property type="entry name" value="beta-lactamase/transpeptidase-like"/>
    <property type="match status" value="1"/>
</dbReference>
<evidence type="ECO:0000256" key="4">
    <source>
        <dbReference type="ARBA" id="ARBA00022519"/>
    </source>
</evidence>
<evidence type="ECO:0000256" key="14">
    <source>
        <dbReference type="HAMAP-Rule" id="MF_02081"/>
    </source>
</evidence>
<keyword evidence="5 14" id="KW-0121">Carboxypeptidase</keyword>
<dbReference type="GO" id="GO:0071972">
    <property type="term" value="F:peptidoglycan L,D-transpeptidase activity"/>
    <property type="evidence" value="ECO:0007669"/>
    <property type="project" value="TreeGrafter"/>
</dbReference>
<dbReference type="AlphaFoldDB" id="A0A0R2T992"/>
<evidence type="ECO:0000256" key="12">
    <source>
        <dbReference type="ARBA" id="ARBA00023136"/>
    </source>
</evidence>
<keyword evidence="14" id="KW-0479">Metal-binding</keyword>
<proteinExistence type="inferred from homology"/>
<keyword evidence="6 14" id="KW-0645">Protease</keyword>
<evidence type="ECO:0000313" key="17">
    <source>
        <dbReference type="EMBL" id="KRO81418.1"/>
    </source>
</evidence>
<evidence type="ECO:0000256" key="9">
    <source>
        <dbReference type="ARBA" id="ARBA00022960"/>
    </source>
</evidence>
<dbReference type="Gene3D" id="3.90.1310.10">
    <property type="entry name" value="Penicillin-binding protein 2a (Domain 2)"/>
    <property type="match status" value="1"/>
</dbReference>
<feature type="domain" description="Penicillin-binding protein dimerisation" evidence="16">
    <location>
        <begin position="64"/>
        <end position="239"/>
    </location>
</feature>
<comment type="pathway">
    <text evidence="14">Cell wall biogenesis; peptidoglycan biosynthesis.</text>
</comment>
<feature type="binding site" evidence="14">
    <location>
        <position position="354"/>
    </location>
    <ligand>
        <name>Zn(2+)</name>
        <dbReference type="ChEBI" id="CHEBI:29105"/>
    </ligand>
</feature>
<dbReference type="EC" id="3.4.16.4" evidence="14"/>
<dbReference type="GO" id="GO:0006508">
    <property type="term" value="P:proteolysis"/>
    <property type="evidence" value="ECO:0007669"/>
    <property type="project" value="UniProtKB-KW"/>
</dbReference>
<dbReference type="Proteomes" id="UP000051242">
    <property type="component" value="Unassembled WGS sequence"/>
</dbReference>
<dbReference type="InterPro" id="IPR001460">
    <property type="entry name" value="PCN-bd_Tpept"/>
</dbReference>
<name>A0A0R2T992_9GAMM</name>
<dbReference type="PANTHER" id="PTHR30627:SF2">
    <property type="entry name" value="PEPTIDOGLYCAN D,D-TRANSPEPTIDASE MRDA"/>
    <property type="match status" value="1"/>
</dbReference>
<comment type="similarity">
    <text evidence="14">Belongs to the transpeptidase family. MrdA subfamily.</text>
</comment>
<dbReference type="Gene3D" id="3.30.1390.30">
    <property type="entry name" value="Penicillin-binding protein 2a, domain 3"/>
    <property type="match status" value="1"/>
</dbReference>
<evidence type="ECO:0000256" key="8">
    <source>
        <dbReference type="ARBA" id="ARBA00022801"/>
    </source>
</evidence>
<dbReference type="Gene3D" id="3.40.710.10">
    <property type="entry name" value="DD-peptidase/beta-lactamase superfamily"/>
    <property type="match status" value="1"/>
</dbReference>
<dbReference type="EMBL" id="LICD01000079">
    <property type="protein sequence ID" value="KRO81418.1"/>
    <property type="molecule type" value="Genomic_DNA"/>
</dbReference>
<comment type="function">
    <text evidence="14">Catalyzes cross-linking of the peptidoglycan cell wall.</text>
</comment>
<feature type="binding site" evidence="14">
    <location>
        <position position="369"/>
    </location>
    <ligand>
        <name>Zn(2+)</name>
        <dbReference type="ChEBI" id="CHEBI:29105"/>
    </ligand>
</feature>
<comment type="cofactor">
    <cofactor evidence="14">
        <name>Zn(2+)</name>
        <dbReference type="ChEBI" id="CHEBI:29105"/>
    </cofactor>
    <text evidence="14">Binds one Zn(2+) ion per subunit.</text>
</comment>
<protein>
    <recommendedName>
        <fullName evidence="14">Peptidoglycan D,D-transpeptidase MrdA</fullName>
        <ecNumber evidence="14">3.4.16.4</ecNumber>
    </recommendedName>
    <alternativeName>
        <fullName evidence="14">Penicillin-binding protein 2</fullName>
        <shortName evidence="14">PBP-2</shortName>
    </alternativeName>
</protein>
<dbReference type="InterPro" id="IPR005311">
    <property type="entry name" value="PBP_dimer"/>
</dbReference>
<evidence type="ECO:0000256" key="6">
    <source>
        <dbReference type="ARBA" id="ARBA00022670"/>
    </source>
</evidence>
<reference evidence="17 18" key="1">
    <citation type="submission" date="2015-10" db="EMBL/GenBank/DDBJ databases">
        <title>Metagenome-Assembled Genomes uncover a global brackish microbiome.</title>
        <authorList>
            <person name="Hugerth L.W."/>
            <person name="Larsson J."/>
            <person name="Alneberg J."/>
            <person name="Lindh M.V."/>
            <person name="Legrand C."/>
            <person name="Pinhassi J."/>
            <person name="Andersson A.F."/>
        </authorList>
    </citation>
    <scope>NUCLEOTIDE SEQUENCE [LARGE SCALE GENOMIC DNA]</scope>
    <source>
        <strain evidence="17">BACL22 MAG-120619-bin3</strain>
    </source>
</reference>
<keyword evidence="4 14" id="KW-0997">Cell inner membrane</keyword>
<evidence type="ECO:0000256" key="7">
    <source>
        <dbReference type="ARBA" id="ARBA00022692"/>
    </source>
</evidence>
<dbReference type="GO" id="GO:0009002">
    <property type="term" value="F:serine-type D-Ala-D-Ala carboxypeptidase activity"/>
    <property type="evidence" value="ECO:0007669"/>
    <property type="project" value="UniProtKB-UniRule"/>
</dbReference>
<keyword evidence="10 14" id="KW-0573">Peptidoglycan synthesis</keyword>
<evidence type="ECO:0000256" key="2">
    <source>
        <dbReference type="ARBA" id="ARBA00004236"/>
    </source>
</evidence>
<evidence type="ECO:0000256" key="5">
    <source>
        <dbReference type="ARBA" id="ARBA00022645"/>
    </source>
</evidence>
<evidence type="ECO:0000256" key="13">
    <source>
        <dbReference type="ARBA" id="ARBA00023316"/>
    </source>
</evidence>
<organism evidence="17 18">
    <name type="scientific">OM182 bacterium BACL3 MAG-120619-bin3</name>
    <dbReference type="NCBI Taxonomy" id="1655593"/>
    <lineage>
        <taxon>Bacteria</taxon>
        <taxon>Pseudomonadati</taxon>
        <taxon>Pseudomonadota</taxon>
        <taxon>Gammaproteobacteria</taxon>
        <taxon>OMG group</taxon>
        <taxon>OM182 clade</taxon>
    </lineage>
</organism>
<dbReference type="GO" id="GO:0071555">
    <property type="term" value="P:cell wall organization"/>
    <property type="evidence" value="ECO:0007669"/>
    <property type="project" value="UniProtKB-KW"/>
</dbReference>
<evidence type="ECO:0000256" key="1">
    <source>
        <dbReference type="ARBA" id="ARBA00004167"/>
    </source>
</evidence>
<comment type="catalytic activity">
    <reaction evidence="14">
        <text>Preferential cleavage: (Ac)2-L-Lys-D-Ala-|-D-Ala. Also transpeptidation of peptidyl-alanyl moieties that are N-acyl substituents of D-alanine.</text>
        <dbReference type="EC" id="3.4.16.4"/>
    </reaction>
</comment>
<evidence type="ECO:0000256" key="10">
    <source>
        <dbReference type="ARBA" id="ARBA00022984"/>
    </source>
</evidence>
<comment type="caution">
    <text evidence="17">The sequence shown here is derived from an EMBL/GenBank/DDBJ whole genome shotgun (WGS) entry which is preliminary data.</text>
</comment>
<keyword evidence="8 14" id="KW-0378">Hydrolase</keyword>
<keyword evidence="9 14" id="KW-0133">Cell shape</keyword>
<dbReference type="PANTHER" id="PTHR30627">
    <property type="entry name" value="PEPTIDOGLYCAN D,D-TRANSPEPTIDASE"/>
    <property type="match status" value="1"/>
</dbReference>
<accession>A0A0R2T992</accession>